<accession>A0A2K8U8Y8</accession>
<evidence type="ECO:0000256" key="1">
    <source>
        <dbReference type="SAM" id="SignalP"/>
    </source>
</evidence>
<name>A0A2K8U8Y8_9GAMM</name>
<feature type="chain" id="PRO_5014946880" evidence="1">
    <location>
        <begin position="20"/>
        <end position="958"/>
    </location>
</feature>
<protein>
    <submittedName>
        <fullName evidence="2">Uncharacterized protein</fullName>
    </submittedName>
</protein>
<evidence type="ECO:0000313" key="2">
    <source>
        <dbReference type="EMBL" id="AUB82068.1"/>
    </source>
</evidence>
<reference evidence="2 3" key="1">
    <citation type="submission" date="2017-03" db="EMBL/GenBank/DDBJ databases">
        <title>Complete genome sequence of Candidatus 'Thiodictyon syntrophicum' sp. nov. strain Cad16T, a photolithoautotroph purple sulfur bacterium isolated from an alpine meromictic lake.</title>
        <authorList>
            <person name="Luedin S.M."/>
            <person name="Pothier J.F."/>
            <person name="Danza F."/>
            <person name="Storelli N."/>
            <person name="Wittwer M."/>
            <person name="Tonolla M."/>
        </authorList>
    </citation>
    <scope>NUCLEOTIDE SEQUENCE [LARGE SCALE GENOMIC DNA]</scope>
    <source>
        <strain evidence="2 3">Cad16T</strain>
    </source>
</reference>
<keyword evidence="3" id="KW-1185">Reference proteome</keyword>
<proteinExistence type="predicted"/>
<gene>
    <name evidence="2" type="ORF">THSYN_14675</name>
</gene>
<organism evidence="2 3">
    <name type="scientific">Candidatus Thiodictyon syntrophicum</name>
    <dbReference type="NCBI Taxonomy" id="1166950"/>
    <lineage>
        <taxon>Bacteria</taxon>
        <taxon>Pseudomonadati</taxon>
        <taxon>Pseudomonadota</taxon>
        <taxon>Gammaproteobacteria</taxon>
        <taxon>Chromatiales</taxon>
        <taxon>Chromatiaceae</taxon>
        <taxon>Thiodictyon</taxon>
    </lineage>
</organism>
<sequence length="958" mass="98422">MNRTITALVLLAAAPVAWGYEYQPKTGALSYQFFNLSDSSYEMIPFGGDANPAGHWNPSEVTGWGNASGYVGFFNNVNISGGSCNKPSDQVKDNYVFYNEDGDPVIPNSAFTLPPGTSNSGTQIEYSSSFSSHLNPAALGDSWQLYSSDSGNLIVLSALASASNMFISGVNGDGSSAEAYPYCGTKKGLWFNADIEPTGLVSSDQVTSPVSGVSTQDKNPLAPGFTANSLNFNISHTDSGYVATGGLWMGLNNLNPQGLAVDTVNLPMYPVNLSAYVVSNPKSGSQTAAPIYGGHFTLAIGDPFLINSYAAKMLWHLVTDIGYGLSNDSLSTQDLDDIRDRIAPAGADGVFVASSTSSKYARWLMDSPANAVTAINAMNEAASKPIEKESIWGHVFDVIDRTMLKAIGMAVPGLYGVTGAAAKVVTGTVSNEAFGGLAKMAVSAIDTGFTNTVSEPAPVSQNAPPSSNMTYTASNLFGMLLNNSFLQAEINNQMGLGNPSGLALYSNYSLHTATTCSNITLSSNLFAKDLGCGPKSGTAPTYDNVLSLYPQSYSNSQLNIWSAILTGADVSAQSGYPQVGSPVSAFLPPTQIINRVGVNHVGQVNPGFAQDTGMIAVAGYSVSGTGVSTPSLYAPNLDLEQAGDWSVTEWAKPPVQVPQYVTGGTATVGQWAYNATTGVVTVNGIWIGSGPSPNGGTWGAYGQAFDNGPQTLDTKQCLAGATVVITATPTGFDTMEGALSCDTGGGRLVGGAGGIAPAARPAVNLVLASAIPPNHGIGFAPPAAEHIGYDASTGLLTVTGYQGYDNSSGTSAAPTNRTFSNAVSGLSLDLTTCAEGSAANLYLYPMGGQTAEKAVGVLGCEQGPPAMPYSLCTNDLEATGGVIVALTKAPASDDGNGAEFDIGCACIPNYLGGPAIDTSATTPSPGNATFWQSSTDISGNPVGLMVGATASNPHGLCE</sequence>
<feature type="signal peptide" evidence="1">
    <location>
        <begin position="1"/>
        <end position="19"/>
    </location>
</feature>
<dbReference type="Proteomes" id="UP000232638">
    <property type="component" value="Chromosome"/>
</dbReference>
<dbReference type="EMBL" id="CP020370">
    <property type="protein sequence ID" value="AUB82068.1"/>
    <property type="molecule type" value="Genomic_DNA"/>
</dbReference>
<dbReference type="OrthoDB" id="5750306at2"/>
<dbReference type="KEGG" id="tsy:THSYN_14675"/>
<evidence type="ECO:0000313" key="3">
    <source>
        <dbReference type="Proteomes" id="UP000232638"/>
    </source>
</evidence>
<dbReference type="RefSeq" id="WP_100919818.1">
    <property type="nucleotide sequence ID" value="NZ_CP020370.1"/>
</dbReference>
<dbReference type="AlphaFoldDB" id="A0A2K8U8Y8"/>
<keyword evidence="1" id="KW-0732">Signal</keyword>